<gene>
    <name evidence="4" type="ORF">SAMN05216167_102634</name>
</gene>
<dbReference type="Proteomes" id="UP000198598">
    <property type="component" value="Unassembled WGS sequence"/>
</dbReference>
<protein>
    <submittedName>
        <fullName evidence="4">7TM diverse intracellular signalling</fullName>
    </submittedName>
</protein>
<name>A0A1I1MP14_9BACT</name>
<dbReference type="SUPFAM" id="SSF46894">
    <property type="entry name" value="C-terminal effector domain of the bipartite response regulators"/>
    <property type="match status" value="1"/>
</dbReference>
<evidence type="ECO:0000256" key="2">
    <source>
        <dbReference type="SAM" id="Phobius"/>
    </source>
</evidence>
<dbReference type="STRING" id="662367.SAMN05216167_102634"/>
<keyword evidence="2" id="KW-0812">Transmembrane</keyword>
<feature type="transmembrane region" description="Helical" evidence="2">
    <location>
        <begin position="195"/>
        <end position="217"/>
    </location>
</feature>
<feature type="transmembrane region" description="Helical" evidence="2">
    <location>
        <begin position="336"/>
        <end position="358"/>
    </location>
</feature>
<dbReference type="RefSeq" id="WP_093824755.1">
    <property type="nucleotide sequence ID" value="NZ_FOLQ01000002.1"/>
</dbReference>
<keyword evidence="2" id="KW-1133">Transmembrane helix</keyword>
<dbReference type="Gene3D" id="1.10.10.10">
    <property type="entry name" value="Winged helix-like DNA-binding domain superfamily/Winged helix DNA-binding domain"/>
    <property type="match status" value="1"/>
</dbReference>
<evidence type="ECO:0000256" key="1">
    <source>
        <dbReference type="SAM" id="Coils"/>
    </source>
</evidence>
<evidence type="ECO:0000313" key="5">
    <source>
        <dbReference type="Proteomes" id="UP000198598"/>
    </source>
</evidence>
<dbReference type="InterPro" id="IPR011623">
    <property type="entry name" value="7TMR_DISM_rcpt_extracell_dom1"/>
</dbReference>
<dbReference type="EMBL" id="FOLQ01000002">
    <property type="protein sequence ID" value="SFC86592.1"/>
    <property type="molecule type" value="Genomic_DNA"/>
</dbReference>
<keyword evidence="1" id="KW-0175">Coiled coil</keyword>
<dbReference type="InterPro" id="IPR016032">
    <property type="entry name" value="Sig_transdc_resp-reg_C-effctor"/>
</dbReference>
<proteinExistence type="predicted"/>
<feature type="transmembrane region" description="Helical" evidence="2">
    <location>
        <begin position="396"/>
        <end position="416"/>
    </location>
</feature>
<feature type="transmembrane region" description="Helical" evidence="2">
    <location>
        <begin position="20"/>
        <end position="39"/>
    </location>
</feature>
<feature type="transmembrane region" description="Helical" evidence="2">
    <location>
        <begin position="272"/>
        <end position="293"/>
    </location>
</feature>
<feature type="coiled-coil region" evidence="1">
    <location>
        <begin position="448"/>
        <end position="508"/>
    </location>
</feature>
<evidence type="ECO:0000259" key="3">
    <source>
        <dbReference type="Pfam" id="PF07695"/>
    </source>
</evidence>
<feature type="transmembrane region" description="Helical" evidence="2">
    <location>
        <begin position="305"/>
        <end position="330"/>
    </location>
</feature>
<reference evidence="4 5" key="1">
    <citation type="submission" date="2016-10" db="EMBL/GenBank/DDBJ databases">
        <authorList>
            <person name="de Groot N.N."/>
        </authorList>
    </citation>
    <scope>NUCLEOTIDE SEQUENCE [LARGE SCALE GENOMIC DNA]</scope>
    <source>
        <strain evidence="4 5">DSM 26130</strain>
    </source>
</reference>
<dbReference type="AlphaFoldDB" id="A0A1I1MP14"/>
<feature type="transmembrane region" description="Helical" evidence="2">
    <location>
        <begin position="367"/>
        <end position="390"/>
    </location>
</feature>
<evidence type="ECO:0000313" key="4">
    <source>
        <dbReference type="EMBL" id="SFC86592.1"/>
    </source>
</evidence>
<keyword evidence="2" id="KW-0472">Membrane</keyword>
<accession>A0A1I1MP14</accession>
<feature type="domain" description="7TM-DISM receptor extracellular" evidence="3">
    <location>
        <begin position="197"/>
        <end position="417"/>
    </location>
</feature>
<dbReference type="Pfam" id="PF07695">
    <property type="entry name" value="7TMR-DISM_7TM"/>
    <property type="match status" value="1"/>
</dbReference>
<keyword evidence="5" id="KW-1185">Reference proteome</keyword>
<dbReference type="InterPro" id="IPR036388">
    <property type="entry name" value="WH-like_DNA-bd_sf"/>
</dbReference>
<feature type="transmembrane region" description="Helical" evidence="2">
    <location>
        <begin position="244"/>
        <end position="260"/>
    </location>
</feature>
<dbReference type="GO" id="GO:0003677">
    <property type="term" value="F:DNA binding"/>
    <property type="evidence" value="ECO:0007669"/>
    <property type="project" value="InterPro"/>
</dbReference>
<organism evidence="4 5">
    <name type="scientific">Spirosoma endophyticum</name>
    <dbReference type="NCBI Taxonomy" id="662367"/>
    <lineage>
        <taxon>Bacteria</taxon>
        <taxon>Pseudomonadati</taxon>
        <taxon>Bacteroidota</taxon>
        <taxon>Cytophagia</taxon>
        <taxon>Cytophagales</taxon>
        <taxon>Cytophagaceae</taxon>
        <taxon>Spirosoma</taxon>
    </lineage>
</organism>
<sequence>MLEYRAADFPSYRLFINQCQLPKIILLLVLLFIPVMVHAQTVNTLMDRSTAQIKSYALLVDQGYTLDRVRTDTTLRFVPNDSLRPVKATYYWLKVVVINPAHYDEPYNVSVQPSLKNTLYSFDRNSLRWVSQQGGIYAPNMGRRNRNLMTFVAQGHTETTLFIQVDVRYPFDKAIKPVITIEKQAITNRDDQFRLIAWIASLSVLFLFFLNNLIIYFNFKHKIILYYLIVQIGGMIYVTDYKQFFQVLFPCPVFTIGLLPNGQLTHYDLGNLLQHFSIFLILFGLVQLTRAYLNTSTTLPRLDFILRYGLYTYGLLSFILLVINTCLVYLESYTIWYHNVLALFLIGVIIWTCIIGYVRRLPAASPFLLATILPLSFILAISLFHVFVSFNKNEGTLLPDLAIITQALMFSVALVARTKLIQQELMVRNAEALQHLFDMREMELSHQLTELENQKINADIRHEKTKNELLQQRLEINQRELASTTLYMVQKNELLANLKARLVKLTNRHPTVSQQELKGIESILQSDQYLDADWGKFKVHFEQVHPDFFDNLLAKYPSLTKHEIRLYAYFHINLSTKEIAALLNIDPASVRRAKTRLYKKMAVSEPDTPA</sequence>
<dbReference type="OrthoDB" id="1523128at2"/>
<dbReference type="GO" id="GO:0006355">
    <property type="term" value="P:regulation of DNA-templated transcription"/>
    <property type="evidence" value="ECO:0007669"/>
    <property type="project" value="InterPro"/>
</dbReference>